<keyword evidence="2" id="KW-1185">Reference proteome</keyword>
<proteinExistence type="predicted"/>
<dbReference type="Proteomes" id="UP001172101">
    <property type="component" value="Unassembled WGS sequence"/>
</dbReference>
<organism evidence="1 2">
    <name type="scientific">Lasiosphaeria miniovina</name>
    <dbReference type="NCBI Taxonomy" id="1954250"/>
    <lineage>
        <taxon>Eukaryota</taxon>
        <taxon>Fungi</taxon>
        <taxon>Dikarya</taxon>
        <taxon>Ascomycota</taxon>
        <taxon>Pezizomycotina</taxon>
        <taxon>Sordariomycetes</taxon>
        <taxon>Sordariomycetidae</taxon>
        <taxon>Sordariales</taxon>
        <taxon>Lasiosphaeriaceae</taxon>
        <taxon>Lasiosphaeria</taxon>
    </lineage>
</organism>
<sequence>MHQHHTSFFMRAYPTHSLEKVHVKRRKKHKKHRHAEKRFKLPLGTILEVTWCRHVSKDLVPTPAKLEMFEEGYDVEGSPSPSMMYKAGGELLFLKYNPGQTEARRKRKTKKTLFILYLDVTARPSSPSRYTPLFGSGRVIKTTGRPRTCMCYASRFSSSALKKVLSRGGEGQEEGKEGGYKSPCFIAGLVFLKPSQQVGHADERASQRG</sequence>
<name>A0AA40E3J6_9PEZI</name>
<protein>
    <submittedName>
        <fullName evidence="1">Uncharacterized protein</fullName>
    </submittedName>
</protein>
<dbReference type="AlphaFoldDB" id="A0AA40E3J6"/>
<dbReference type="RefSeq" id="XP_060298690.1">
    <property type="nucleotide sequence ID" value="XM_060433903.1"/>
</dbReference>
<accession>A0AA40E3J6</accession>
<evidence type="ECO:0000313" key="1">
    <source>
        <dbReference type="EMBL" id="KAK0722766.1"/>
    </source>
</evidence>
<comment type="caution">
    <text evidence="1">The sequence shown here is derived from an EMBL/GenBank/DDBJ whole genome shotgun (WGS) entry which is preliminary data.</text>
</comment>
<evidence type="ECO:0000313" key="2">
    <source>
        <dbReference type="Proteomes" id="UP001172101"/>
    </source>
</evidence>
<reference evidence="1" key="1">
    <citation type="submission" date="2023-06" db="EMBL/GenBank/DDBJ databases">
        <title>Genome-scale phylogeny and comparative genomics of the fungal order Sordariales.</title>
        <authorList>
            <consortium name="Lawrence Berkeley National Laboratory"/>
            <person name="Hensen N."/>
            <person name="Bonometti L."/>
            <person name="Westerberg I."/>
            <person name="Brannstrom I.O."/>
            <person name="Guillou S."/>
            <person name="Cros-Aarteil S."/>
            <person name="Calhoun S."/>
            <person name="Haridas S."/>
            <person name="Kuo A."/>
            <person name="Mondo S."/>
            <person name="Pangilinan J."/>
            <person name="Riley R."/>
            <person name="LaButti K."/>
            <person name="Andreopoulos B."/>
            <person name="Lipzen A."/>
            <person name="Chen C."/>
            <person name="Yanf M."/>
            <person name="Daum C."/>
            <person name="Ng V."/>
            <person name="Clum A."/>
            <person name="Steindorff A."/>
            <person name="Ohm R."/>
            <person name="Martin F."/>
            <person name="Silar P."/>
            <person name="Natvig D."/>
            <person name="Lalanne C."/>
            <person name="Gautier V."/>
            <person name="Ament-velasquez S.L."/>
            <person name="Kruys A."/>
            <person name="Hutchinson M.I."/>
            <person name="Powell A.J."/>
            <person name="Barry K."/>
            <person name="Miller A.N."/>
            <person name="Grigoriev I.V."/>
            <person name="Debuchy R."/>
            <person name="Gladieux P."/>
            <person name="Thoren M.H."/>
            <person name="Johannesson H."/>
        </authorList>
    </citation>
    <scope>NUCLEOTIDE SEQUENCE</scope>
    <source>
        <strain evidence="1">SMH2392-1A</strain>
    </source>
</reference>
<dbReference type="EMBL" id="JAUIRO010000003">
    <property type="protein sequence ID" value="KAK0722766.1"/>
    <property type="molecule type" value="Genomic_DNA"/>
</dbReference>
<gene>
    <name evidence="1" type="ORF">B0T26DRAFT_232216</name>
</gene>
<dbReference type="GeneID" id="85317173"/>